<evidence type="ECO:0000256" key="2">
    <source>
        <dbReference type="ARBA" id="ARBA00006236"/>
    </source>
</evidence>
<feature type="transmembrane region" description="Helical" evidence="8">
    <location>
        <begin position="220"/>
        <end position="242"/>
    </location>
</feature>
<dbReference type="Pfam" id="PF07690">
    <property type="entry name" value="MFS_1"/>
    <property type="match status" value="1"/>
</dbReference>
<dbReference type="AlphaFoldDB" id="A0A2U3N039"/>
<dbReference type="OrthoDB" id="9814303at2"/>
<evidence type="ECO:0000313" key="11">
    <source>
        <dbReference type="Proteomes" id="UP000245974"/>
    </source>
</evidence>
<dbReference type="Gene3D" id="1.20.1720.10">
    <property type="entry name" value="Multidrug resistance protein D"/>
    <property type="match status" value="1"/>
</dbReference>
<dbReference type="GO" id="GO:0005886">
    <property type="term" value="C:plasma membrane"/>
    <property type="evidence" value="ECO:0007669"/>
    <property type="project" value="UniProtKB-SubCell"/>
</dbReference>
<feature type="transmembrane region" description="Helical" evidence="8">
    <location>
        <begin position="348"/>
        <end position="370"/>
    </location>
</feature>
<feature type="domain" description="Major facilitator superfamily (MFS) profile" evidence="9">
    <location>
        <begin position="14"/>
        <end position="399"/>
    </location>
</feature>
<evidence type="ECO:0000256" key="4">
    <source>
        <dbReference type="ARBA" id="ARBA00022475"/>
    </source>
</evidence>
<keyword evidence="6 8" id="KW-1133">Transmembrane helix</keyword>
<protein>
    <recommendedName>
        <fullName evidence="8">Bcr/CflA family efflux transporter</fullName>
    </recommendedName>
</protein>
<dbReference type="SUPFAM" id="SSF103473">
    <property type="entry name" value="MFS general substrate transporter"/>
    <property type="match status" value="1"/>
</dbReference>
<keyword evidence="7 8" id="KW-0472">Membrane</keyword>
<keyword evidence="4" id="KW-1003">Cell membrane</keyword>
<dbReference type="FunCoup" id="A0A2U3N039">
    <property type="interactions" value="379"/>
</dbReference>
<accession>A0A2U3N039</accession>
<dbReference type="RefSeq" id="WP_121974490.1">
    <property type="nucleotide sequence ID" value="NZ_OOGT01000100.1"/>
</dbReference>
<feature type="transmembrane region" description="Helical" evidence="8">
    <location>
        <begin position="138"/>
        <end position="160"/>
    </location>
</feature>
<dbReference type="InterPro" id="IPR020846">
    <property type="entry name" value="MFS_dom"/>
</dbReference>
<evidence type="ECO:0000256" key="8">
    <source>
        <dbReference type="RuleBase" id="RU365088"/>
    </source>
</evidence>
<feature type="transmembrane region" description="Helical" evidence="8">
    <location>
        <begin position="254"/>
        <end position="272"/>
    </location>
</feature>
<keyword evidence="5 8" id="KW-0812">Transmembrane</keyword>
<proteinExistence type="inferred from homology"/>
<feature type="transmembrane region" description="Helical" evidence="8">
    <location>
        <begin position="49"/>
        <end position="68"/>
    </location>
</feature>
<keyword evidence="8" id="KW-0997">Cell inner membrane</keyword>
<organism evidence="10 11">
    <name type="scientific">Acinetobacter stercoris</name>
    <dbReference type="NCBI Taxonomy" id="2126983"/>
    <lineage>
        <taxon>Bacteria</taxon>
        <taxon>Pseudomonadati</taxon>
        <taxon>Pseudomonadota</taxon>
        <taxon>Gammaproteobacteria</taxon>
        <taxon>Moraxellales</taxon>
        <taxon>Moraxellaceae</taxon>
        <taxon>Acinetobacter</taxon>
    </lineage>
</organism>
<evidence type="ECO:0000256" key="5">
    <source>
        <dbReference type="ARBA" id="ARBA00022692"/>
    </source>
</evidence>
<keyword evidence="3 8" id="KW-0813">Transport</keyword>
<dbReference type="EMBL" id="OOGT01000100">
    <property type="protein sequence ID" value="SPL71041.1"/>
    <property type="molecule type" value="Genomic_DNA"/>
</dbReference>
<dbReference type="CDD" id="cd17320">
    <property type="entry name" value="MFS_MdfA_MDR_like"/>
    <property type="match status" value="1"/>
</dbReference>
<feature type="transmembrane region" description="Helical" evidence="8">
    <location>
        <begin position="166"/>
        <end position="188"/>
    </location>
</feature>
<dbReference type="PROSITE" id="PS50850">
    <property type="entry name" value="MFS"/>
    <property type="match status" value="1"/>
</dbReference>
<dbReference type="GO" id="GO:0015385">
    <property type="term" value="F:sodium:proton antiporter activity"/>
    <property type="evidence" value="ECO:0007669"/>
    <property type="project" value="TreeGrafter"/>
</dbReference>
<dbReference type="GO" id="GO:1990961">
    <property type="term" value="P:xenobiotic detoxification by transmembrane export across the plasma membrane"/>
    <property type="evidence" value="ECO:0007669"/>
    <property type="project" value="InterPro"/>
</dbReference>
<dbReference type="PANTHER" id="PTHR23502">
    <property type="entry name" value="MAJOR FACILITATOR SUPERFAMILY"/>
    <property type="match status" value="1"/>
</dbReference>
<dbReference type="InParanoid" id="A0A2U3N039"/>
<dbReference type="InterPro" id="IPR004812">
    <property type="entry name" value="Efflux_drug-R_Bcr/CmlA"/>
</dbReference>
<dbReference type="InterPro" id="IPR011701">
    <property type="entry name" value="MFS"/>
</dbReference>
<dbReference type="GO" id="GO:0042910">
    <property type="term" value="F:xenobiotic transmembrane transporter activity"/>
    <property type="evidence" value="ECO:0007669"/>
    <property type="project" value="InterPro"/>
</dbReference>
<feature type="transmembrane region" description="Helical" evidence="8">
    <location>
        <begin position="80"/>
        <end position="99"/>
    </location>
</feature>
<sequence length="405" mass="43700">MSEQNAGKQYSTGWIMLLALFTSLGPLSIDMYLPALSQMADDFDVSTQQIANTLPAYFLGLAIGQLIYGPISDRIGRKKPLYFGMALFTVASLFCVLASDQWSLIAARILQALGGCVGVVMARAAIRDKLDVQGSAQAFASMMMVMGIAPIMAPTIGAWILHFSSWHAVFVALVIIGLFCFLCVHFFFQETLPENRRLKLSLGQVLILYGSIFKDKSFRFPMFAGCLTGGALFCYIGSASVVLMDGYQLSQQNFAYLFGLNAFGIILLSSLNKKLAPQLCVIQRLKLGGFIQVTGSIIILSASLLSYAPLWLVMLGLFMTVSGIGFTGPNAMALAMSEQGARAGTASAIMGSAQFACGLLGGILLNFLMWSALFNMGILMFLFTGSGLLAIFIVDKRLKANNKVI</sequence>
<dbReference type="FunFam" id="1.20.1720.10:FF:000005">
    <property type="entry name" value="Bcr/CflA family efflux transporter"/>
    <property type="match status" value="1"/>
</dbReference>
<feature type="transmembrane region" description="Helical" evidence="8">
    <location>
        <begin position="12"/>
        <end position="29"/>
    </location>
</feature>
<evidence type="ECO:0000256" key="3">
    <source>
        <dbReference type="ARBA" id="ARBA00022448"/>
    </source>
</evidence>
<gene>
    <name evidence="10" type="primary">bcr_2</name>
    <name evidence="10" type="ORF">KPC_2219</name>
</gene>
<feature type="transmembrane region" description="Helical" evidence="8">
    <location>
        <begin position="311"/>
        <end position="336"/>
    </location>
</feature>
<evidence type="ECO:0000313" key="10">
    <source>
        <dbReference type="EMBL" id="SPL71041.1"/>
    </source>
</evidence>
<evidence type="ECO:0000259" key="9">
    <source>
        <dbReference type="PROSITE" id="PS50850"/>
    </source>
</evidence>
<comment type="subcellular location">
    <subcellularLocation>
        <location evidence="8">Cell inner membrane</location>
        <topology evidence="8">Multi-pass membrane protein</topology>
    </subcellularLocation>
    <subcellularLocation>
        <location evidence="1">Cell membrane</location>
        <topology evidence="1">Multi-pass membrane protein</topology>
    </subcellularLocation>
</comment>
<feature type="transmembrane region" description="Helical" evidence="8">
    <location>
        <begin position="284"/>
        <end position="305"/>
    </location>
</feature>
<evidence type="ECO:0000256" key="7">
    <source>
        <dbReference type="ARBA" id="ARBA00023136"/>
    </source>
</evidence>
<name>A0A2U3N039_9GAMM</name>
<feature type="transmembrane region" description="Helical" evidence="8">
    <location>
        <begin position="376"/>
        <end position="394"/>
    </location>
</feature>
<dbReference type="Proteomes" id="UP000245974">
    <property type="component" value="Unassembled WGS sequence"/>
</dbReference>
<evidence type="ECO:0000256" key="1">
    <source>
        <dbReference type="ARBA" id="ARBA00004651"/>
    </source>
</evidence>
<reference evidence="11" key="1">
    <citation type="submission" date="2018-03" db="EMBL/GenBank/DDBJ databases">
        <authorList>
            <person name="Blom J."/>
        </authorList>
    </citation>
    <scope>NUCLEOTIDE SEQUENCE [LARGE SCALE GENOMIC DNA]</scope>
    <source>
        <strain evidence="11">KPC-SM-21</strain>
    </source>
</reference>
<dbReference type="PANTHER" id="PTHR23502:SF132">
    <property type="entry name" value="POLYAMINE TRANSPORTER 2-RELATED"/>
    <property type="match status" value="1"/>
</dbReference>
<dbReference type="NCBIfam" id="TIGR00710">
    <property type="entry name" value="efflux_Bcr_CflA"/>
    <property type="match status" value="1"/>
</dbReference>
<feature type="transmembrane region" description="Helical" evidence="8">
    <location>
        <begin position="105"/>
        <end position="126"/>
    </location>
</feature>
<comment type="similarity">
    <text evidence="2 8">Belongs to the major facilitator superfamily. Bcr/CmlA family.</text>
</comment>
<keyword evidence="11" id="KW-1185">Reference proteome</keyword>
<evidence type="ECO:0000256" key="6">
    <source>
        <dbReference type="ARBA" id="ARBA00022989"/>
    </source>
</evidence>
<dbReference type="InterPro" id="IPR036259">
    <property type="entry name" value="MFS_trans_sf"/>
</dbReference>